<dbReference type="EMBL" id="KK122381">
    <property type="protein sequence ID" value="KFM82620.1"/>
    <property type="molecule type" value="Genomic_DNA"/>
</dbReference>
<evidence type="ECO:0000313" key="1">
    <source>
        <dbReference type="EMBL" id="KFM82620.1"/>
    </source>
</evidence>
<protein>
    <submittedName>
        <fullName evidence="1">Uncharacterized protein</fullName>
    </submittedName>
</protein>
<feature type="non-terminal residue" evidence="1">
    <location>
        <position position="47"/>
    </location>
</feature>
<gene>
    <name evidence="1" type="ORF">X975_10557</name>
</gene>
<proteinExistence type="predicted"/>
<accession>A0A087UZ31</accession>
<name>A0A087UZ31_STEMI</name>
<dbReference type="AlphaFoldDB" id="A0A087UZ31"/>
<keyword evidence="2" id="KW-1185">Reference proteome</keyword>
<organism evidence="1 2">
    <name type="scientific">Stegodyphus mimosarum</name>
    <name type="common">African social velvet spider</name>
    <dbReference type="NCBI Taxonomy" id="407821"/>
    <lineage>
        <taxon>Eukaryota</taxon>
        <taxon>Metazoa</taxon>
        <taxon>Ecdysozoa</taxon>
        <taxon>Arthropoda</taxon>
        <taxon>Chelicerata</taxon>
        <taxon>Arachnida</taxon>
        <taxon>Araneae</taxon>
        <taxon>Araneomorphae</taxon>
        <taxon>Entelegynae</taxon>
        <taxon>Eresoidea</taxon>
        <taxon>Eresidae</taxon>
        <taxon>Stegodyphus</taxon>
    </lineage>
</organism>
<evidence type="ECO:0000313" key="2">
    <source>
        <dbReference type="Proteomes" id="UP000054359"/>
    </source>
</evidence>
<sequence length="47" mass="5488">MQEAGISFNLSKLHQSLNLKSSCQKRIAYFMAYIEQVRGVIFLFTYL</sequence>
<dbReference type="Proteomes" id="UP000054359">
    <property type="component" value="Unassembled WGS sequence"/>
</dbReference>
<reference evidence="1 2" key="1">
    <citation type="submission" date="2013-11" db="EMBL/GenBank/DDBJ databases">
        <title>Genome sequencing of Stegodyphus mimosarum.</title>
        <authorList>
            <person name="Bechsgaard J."/>
        </authorList>
    </citation>
    <scope>NUCLEOTIDE SEQUENCE [LARGE SCALE GENOMIC DNA]</scope>
</reference>